<dbReference type="EMBL" id="LR215043">
    <property type="protein sequence ID" value="VEU78138.1"/>
    <property type="molecule type" value="Genomic_DNA"/>
</dbReference>
<evidence type="ECO:0000313" key="2">
    <source>
        <dbReference type="Proteomes" id="UP000290876"/>
    </source>
</evidence>
<evidence type="ECO:0000313" key="1">
    <source>
        <dbReference type="EMBL" id="VEU78138.1"/>
    </source>
</evidence>
<dbReference type="AlphaFoldDB" id="A0A449BAC7"/>
<organism evidence="1 2">
    <name type="scientific">Mycoplasmopsis columbinasalis</name>
    <dbReference type="NCBI Taxonomy" id="114880"/>
    <lineage>
        <taxon>Bacteria</taxon>
        <taxon>Bacillati</taxon>
        <taxon>Mycoplasmatota</taxon>
        <taxon>Mycoplasmoidales</taxon>
        <taxon>Metamycoplasmataceae</taxon>
        <taxon>Mycoplasmopsis</taxon>
    </lineage>
</organism>
<keyword evidence="1" id="KW-0808">Transferase</keyword>
<dbReference type="KEGG" id="mcob:NCTC10184_00363"/>
<dbReference type="Pfam" id="PF02686">
    <property type="entry name" value="GatC"/>
    <property type="match status" value="1"/>
</dbReference>
<dbReference type="GO" id="GO:0006450">
    <property type="term" value="P:regulation of translational fidelity"/>
    <property type="evidence" value="ECO:0007669"/>
    <property type="project" value="InterPro"/>
</dbReference>
<dbReference type="Proteomes" id="UP000290876">
    <property type="component" value="Chromosome"/>
</dbReference>
<protein>
    <submittedName>
        <fullName evidence="1">Glutamyl-tRNA(Gln)amidotransferase subunit C</fullName>
    </submittedName>
</protein>
<keyword evidence="2" id="KW-1185">Reference proteome</keyword>
<gene>
    <name evidence="1" type="primary">gatC</name>
    <name evidence="1" type="ORF">NCTC10184_00363</name>
</gene>
<reference evidence="1 2" key="1">
    <citation type="submission" date="2019-01" db="EMBL/GenBank/DDBJ databases">
        <authorList>
            <consortium name="Pathogen Informatics"/>
        </authorList>
    </citation>
    <scope>NUCLEOTIDE SEQUENCE [LARGE SCALE GENOMIC DNA]</scope>
    <source>
        <strain evidence="1 2">NCTC10184</strain>
    </source>
</reference>
<proteinExistence type="predicted"/>
<dbReference type="SUPFAM" id="SSF141000">
    <property type="entry name" value="Glu-tRNAGln amidotransferase C subunit"/>
    <property type="match status" value="1"/>
</dbReference>
<dbReference type="InterPro" id="IPR003837">
    <property type="entry name" value="GatC"/>
</dbReference>
<dbReference type="RefSeq" id="WP_129622984.1">
    <property type="nucleotide sequence ID" value="NZ_LR215043.1"/>
</dbReference>
<dbReference type="OrthoDB" id="401051at2"/>
<sequence>MLKIDKEKLKSIVASLMLEPSEEVLEGILLEWNDIYKNLKLLDELNLENVEPMTRIDSTTIDDFLRDDIADTTFNINKEIALQNAKDQDDDYIIIKKVVK</sequence>
<accession>A0A449BAC7</accession>
<dbReference type="GO" id="GO:0016740">
    <property type="term" value="F:transferase activity"/>
    <property type="evidence" value="ECO:0007669"/>
    <property type="project" value="UniProtKB-KW"/>
</dbReference>
<dbReference type="InterPro" id="IPR036113">
    <property type="entry name" value="Asp/Glu-ADT_sf_sub_c"/>
</dbReference>
<name>A0A449BAC7_9BACT</name>